<dbReference type="Proteomes" id="UP001327560">
    <property type="component" value="Chromosome 8"/>
</dbReference>
<dbReference type="InterPro" id="IPR038765">
    <property type="entry name" value="Papain-like_cys_pep_sf"/>
</dbReference>
<organism evidence="1 2">
    <name type="scientific">Canna indica</name>
    <name type="common">Indian-shot</name>
    <dbReference type="NCBI Taxonomy" id="4628"/>
    <lineage>
        <taxon>Eukaryota</taxon>
        <taxon>Viridiplantae</taxon>
        <taxon>Streptophyta</taxon>
        <taxon>Embryophyta</taxon>
        <taxon>Tracheophyta</taxon>
        <taxon>Spermatophyta</taxon>
        <taxon>Magnoliopsida</taxon>
        <taxon>Liliopsida</taxon>
        <taxon>Zingiberales</taxon>
        <taxon>Cannaceae</taxon>
        <taxon>Canna</taxon>
    </lineage>
</organism>
<keyword evidence="2" id="KW-1185">Reference proteome</keyword>
<dbReference type="AlphaFoldDB" id="A0AAQ3KZL7"/>
<protein>
    <submittedName>
        <fullName evidence="1">Cathepsin B-like isoform X2</fullName>
    </submittedName>
</protein>
<dbReference type="Gene3D" id="3.90.70.10">
    <property type="entry name" value="Cysteine proteinases"/>
    <property type="match status" value="1"/>
</dbReference>
<reference evidence="1 2" key="1">
    <citation type="submission" date="2023-10" db="EMBL/GenBank/DDBJ databases">
        <title>Chromosome-scale genome assembly provides insights into flower coloration mechanisms of Canna indica.</title>
        <authorList>
            <person name="Li C."/>
        </authorList>
    </citation>
    <scope>NUCLEOTIDE SEQUENCE [LARGE SCALE GENOMIC DNA]</scope>
    <source>
        <tissue evidence="1">Flower</tissue>
    </source>
</reference>
<name>A0AAQ3KZL7_9LILI</name>
<dbReference type="SUPFAM" id="SSF54001">
    <property type="entry name" value="Cysteine proteinases"/>
    <property type="match status" value="1"/>
</dbReference>
<sequence length="79" mass="9061">MEGVYKHIEGDLMGKHAVTLTGWGASEDGDDYWDGYFKILRRINKCGVEADAYCWDAFIKEPAKKLFTVFQKLMLVINL</sequence>
<gene>
    <name evidence="1" type="ORF">Cni_G25189</name>
</gene>
<dbReference type="EMBL" id="CP136897">
    <property type="protein sequence ID" value="WOL16402.1"/>
    <property type="molecule type" value="Genomic_DNA"/>
</dbReference>
<proteinExistence type="predicted"/>
<accession>A0AAQ3KZL7</accession>
<evidence type="ECO:0000313" key="2">
    <source>
        <dbReference type="Proteomes" id="UP001327560"/>
    </source>
</evidence>
<evidence type="ECO:0000313" key="1">
    <source>
        <dbReference type="EMBL" id="WOL16402.1"/>
    </source>
</evidence>